<keyword evidence="4 9" id="KW-0808">Transferase</keyword>
<dbReference type="OrthoDB" id="9771859at2"/>
<dbReference type="RefSeq" id="WP_145080760.1">
    <property type="nucleotide sequence ID" value="NZ_VLKH01000002.1"/>
</dbReference>
<dbReference type="HAMAP" id="MF_00542">
    <property type="entry name" value="Butyrate_kinase"/>
    <property type="match status" value="1"/>
</dbReference>
<proteinExistence type="inferred from homology"/>
<evidence type="ECO:0000256" key="6">
    <source>
        <dbReference type="ARBA" id="ARBA00022777"/>
    </source>
</evidence>
<evidence type="ECO:0000256" key="7">
    <source>
        <dbReference type="ARBA" id="ARBA00022840"/>
    </source>
</evidence>
<accession>A0A562JHP0</accession>
<name>A0A562JHP0_9FIRM</name>
<comment type="caution">
    <text evidence="11">The sequence shown here is derived from an EMBL/GenBank/DDBJ whole genome shotgun (WGS) entry which is preliminary data.</text>
</comment>
<reference evidence="11 12" key="1">
    <citation type="submission" date="2019-07" db="EMBL/GenBank/DDBJ databases">
        <title>Genomic Encyclopedia of Type Strains, Phase I: the one thousand microbial genomes (KMG-I) project.</title>
        <authorList>
            <person name="Kyrpides N."/>
        </authorList>
    </citation>
    <scope>NUCLEOTIDE SEQUENCE [LARGE SCALE GENOMIC DNA]</scope>
    <source>
        <strain evidence="11 12">DSM 13558</strain>
    </source>
</reference>
<dbReference type="Gene3D" id="3.30.420.40">
    <property type="match status" value="2"/>
</dbReference>
<dbReference type="GO" id="GO:0006083">
    <property type="term" value="P:acetate metabolic process"/>
    <property type="evidence" value="ECO:0007669"/>
    <property type="project" value="TreeGrafter"/>
</dbReference>
<dbReference type="NCBIfam" id="NF002834">
    <property type="entry name" value="PRK03011.1-5"/>
    <property type="match status" value="1"/>
</dbReference>
<comment type="catalytic activity">
    <reaction evidence="8 9">
        <text>butanoate + ATP = butanoyl phosphate + ADP</text>
        <dbReference type="Rhea" id="RHEA:13585"/>
        <dbReference type="ChEBI" id="CHEBI:17968"/>
        <dbReference type="ChEBI" id="CHEBI:30616"/>
        <dbReference type="ChEBI" id="CHEBI:58079"/>
        <dbReference type="ChEBI" id="CHEBI:456216"/>
        <dbReference type="EC" id="2.7.2.7"/>
    </reaction>
</comment>
<dbReference type="InterPro" id="IPR011245">
    <property type="entry name" value="Butyrate_kin"/>
</dbReference>
<dbReference type="InterPro" id="IPR043129">
    <property type="entry name" value="ATPase_NBD"/>
</dbReference>
<evidence type="ECO:0000256" key="8">
    <source>
        <dbReference type="ARBA" id="ARBA00048596"/>
    </source>
</evidence>
<dbReference type="Proteomes" id="UP000315343">
    <property type="component" value="Unassembled WGS sequence"/>
</dbReference>
<keyword evidence="7 9" id="KW-0067">ATP-binding</keyword>
<dbReference type="SUPFAM" id="SSF53067">
    <property type="entry name" value="Actin-like ATPase domain"/>
    <property type="match status" value="2"/>
</dbReference>
<gene>
    <name evidence="9" type="primary">buk</name>
    <name evidence="11" type="ORF">LY60_01013</name>
</gene>
<dbReference type="NCBIfam" id="TIGR02707">
    <property type="entry name" value="butyr_kinase"/>
    <property type="match status" value="1"/>
</dbReference>
<evidence type="ECO:0000256" key="9">
    <source>
        <dbReference type="HAMAP-Rule" id="MF_00542"/>
    </source>
</evidence>
<organism evidence="11 12">
    <name type="scientific">Sedimentibacter saalensis</name>
    <dbReference type="NCBI Taxonomy" id="130788"/>
    <lineage>
        <taxon>Bacteria</taxon>
        <taxon>Bacillati</taxon>
        <taxon>Bacillota</taxon>
        <taxon>Tissierellia</taxon>
        <taxon>Sedimentibacter</taxon>
    </lineage>
</organism>
<evidence type="ECO:0000256" key="1">
    <source>
        <dbReference type="ARBA" id="ARBA00004496"/>
    </source>
</evidence>
<comment type="similarity">
    <text evidence="2 9 10">Belongs to the acetokinase family.</text>
</comment>
<evidence type="ECO:0000313" key="12">
    <source>
        <dbReference type="Proteomes" id="UP000315343"/>
    </source>
</evidence>
<dbReference type="GO" id="GO:0005524">
    <property type="term" value="F:ATP binding"/>
    <property type="evidence" value="ECO:0007669"/>
    <property type="project" value="UniProtKB-KW"/>
</dbReference>
<dbReference type="PROSITE" id="PS01075">
    <property type="entry name" value="ACETATE_KINASE_1"/>
    <property type="match status" value="1"/>
</dbReference>
<dbReference type="PRINTS" id="PR00471">
    <property type="entry name" value="ACETATEKNASE"/>
</dbReference>
<dbReference type="PANTHER" id="PTHR21060">
    <property type="entry name" value="ACETATE KINASE"/>
    <property type="match status" value="1"/>
</dbReference>
<keyword evidence="3 9" id="KW-0963">Cytoplasm</keyword>
<evidence type="ECO:0000256" key="2">
    <source>
        <dbReference type="ARBA" id="ARBA00008748"/>
    </source>
</evidence>
<keyword evidence="12" id="KW-1185">Reference proteome</keyword>
<dbReference type="Pfam" id="PF00871">
    <property type="entry name" value="Acetate_kinase"/>
    <property type="match status" value="1"/>
</dbReference>
<dbReference type="EC" id="2.7.2.7" evidence="9"/>
<dbReference type="PIRSF" id="PIRSF036458">
    <property type="entry name" value="Butyrate_kin"/>
    <property type="match status" value="1"/>
</dbReference>
<evidence type="ECO:0000256" key="5">
    <source>
        <dbReference type="ARBA" id="ARBA00022741"/>
    </source>
</evidence>
<evidence type="ECO:0000256" key="10">
    <source>
        <dbReference type="RuleBase" id="RU003835"/>
    </source>
</evidence>
<dbReference type="GO" id="GO:0005737">
    <property type="term" value="C:cytoplasm"/>
    <property type="evidence" value="ECO:0007669"/>
    <property type="project" value="UniProtKB-SubCell"/>
</dbReference>
<dbReference type="CDD" id="cd24011">
    <property type="entry name" value="ASKHA_NBD_BK"/>
    <property type="match status" value="1"/>
</dbReference>
<sequence length="355" mass="39199">MSYKILAINPGSTSTKIALYEDEKEIFTNTINHPVELIDKFENVEDQLNMRRELVMSNLREKGFDIKDLSCVVARGGMLPPVKSGAYIINDLMIDRVENRPVMEHASNLAAPIAYGIAKKAGVTSYIYDSVMTDEFTDIARISGMPDIPRTSSSHVLNTRAMAIKAAKKLGKRYDELNIIVAHLGGGISINLHSGGQIIDLVSDDEGPFSPERAGRVPCRELINLCYSGKYDKKTMQRKLRGNGGLKAYLNTLDARDVEKMIAEGNQEAKTIYEAMAYQIAKGIGELATVVEGKVDLIILTGGIAHSKMLTSWIEKRVAFIAHVEIMPGENEMEALAFGALRVLRGEETAREYTE</sequence>
<dbReference type="GO" id="GO:0047761">
    <property type="term" value="F:butyrate kinase activity"/>
    <property type="evidence" value="ECO:0007669"/>
    <property type="project" value="UniProtKB-UniRule"/>
</dbReference>
<evidence type="ECO:0000256" key="3">
    <source>
        <dbReference type="ARBA" id="ARBA00022490"/>
    </source>
</evidence>
<dbReference type="EMBL" id="VLKH01000002">
    <property type="protein sequence ID" value="TWH82708.1"/>
    <property type="molecule type" value="Genomic_DNA"/>
</dbReference>
<dbReference type="InterPro" id="IPR023865">
    <property type="entry name" value="Aliphatic_acid_kinase_CS"/>
</dbReference>
<evidence type="ECO:0000313" key="11">
    <source>
        <dbReference type="EMBL" id="TWH82708.1"/>
    </source>
</evidence>
<dbReference type="InterPro" id="IPR000890">
    <property type="entry name" value="Aliphatic_acid_kin_short-chain"/>
</dbReference>
<evidence type="ECO:0000256" key="4">
    <source>
        <dbReference type="ARBA" id="ARBA00022679"/>
    </source>
</evidence>
<comment type="subcellular location">
    <subcellularLocation>
        <location evidence="1 9">Cytoplasm</location>
    </subcellularLocation>
</comment>
<dbReference type="GO" id="GO:0008776">
    <property type="term" value="F:acetate kinase activity"/>
    <property type="evidence" value="ECO:0007669"/>
    <property type="project" value="TreeGrafter"/>
</dbReference>
<keyword evidence="6 9" id="KW-0418">Kinase</keyword>
<protein>
    <recommendedName>
        <fullName evidence="9">Probable butyrate kinase</fullName>
        <shortName evidence="9">BK</shortName>
        <ecNumber evidence="9">2.7.2.7</ecNumber>
    </recommendedName>
    <alternativeName>
        <fullName evidence="9">Branched-chain carboxylic acid kinase</fullName>
    </alternativeName>
</protein>
<keyword evidence="5 9" id="KW-0547">Nucleotide-binding</keyword>
<dbReference type="AlphaFoldDB" id="A0A562JHP0"/>
<dbReference type="PANTHER" id="PTHR21060:SF3">
    <property type="entry name" value="BUTYRATE KINASE 2-RELATED"/>
    <property type="match status" value="1"/>
</dbReference>